<proteinExistence type="predicted"/>
<keyword evidence="3" id="KW-0862">Zinc</keyword>
<name>A0ABQ9WEU8_SAGOE</name>
<feature type="domain" description="Zinc finger C3HC4 RING-type" evidence="4">
    <location>
        <begin position="34"/>
        <end position="74"/>
    </location>
</feature>
<dbReference type="InterPro" id="IPR045072">
    <property type="entry name" value="MKRN-like"/>
</dbReference>
<dbReference type="Pfam" id="PF00097">
    <property type="entry name" value="zf-C3HC4"/>
    <property type="match status" value="1"/>
</dbReference>
<dbReference type="Gene3D" id="3.30.40.10">
    <property type="entry name" value="Zinc/RING finger domain, C3HC4 (zinc finger)"/>
    <property type="match status" value="1"/>
</dbReference>
<gene>
    <name evidence="5" type="primary">MKRN4P</name>
    <name evidence="5" type="ORF">P7K49_000659</name>
</gene>
<dbReference type="EMBL" id="JASSZA010000001">
    <property type="protein sequence ID" value="KAK2119273.1"/>
    <property type="molecule type" value="Genomic_DNA"/>
</dbReference>
<accession>A0ABQ9WEU8</accession>
<dbReference type="Proteomes" id="UP001266305">
    <property type="component" value="Unassembled WGS sequence"/>
</dbReference>
<sequence>SCVRWMLSSKSCTEAHEKGMEFSFAVECSKDTVCGICMEVVNEKANPSQHSSGILSNCTHACCLECIRKWRNAKQFEQDYK</sequence>
<keyword evidence="6" id="KW-1185">Reference proteome</keyword>
<evidence type="ECO:0000259" key="4">
    <source>
        <dbReference type="Pfam" id="PF00097"/>
    </source>
</evidence>
<feature type="non-terminal residue" evidence="5">
    <location>
        <position position="81"/>
    </location>
</feature>
<dbReference type="SUPFAM" id="SSF57850">
    <property type="entry name" value="RING/U-box"/>
    <property type="match status" value="1"/>
</dbReference>
<evidence type="ECO:0000256" key="3">
    <source>
        <dbReference type="ARBA" id="ARBA00022833"/>
    </source>
</evidence>
<dbReference type="PANTHER" id="PTHR11224:SF37">
    <property type="entry name" value="E3 UBIQUITIN-PROTEIN LIGASE MAKORIN-1"/>
    <property type="match status" value="1"/>
</dbReference>
<evidence type="ECO:0000256" key="1">
    <source>
        <dbReference type="ARBA" id="ARBA00022723"/>
    </source>
</evidence>
<protein>
    <submittedName>
        <fullName evidence="5">E3 ubiquitin-protein ligase makorin-4</fullName>
    </submittedName>
</protein>
<feature type="non-terminal residue" evidence="5">
    <location>
        <position position="1"/>
    </location>
</feature>
<keyword evidence="2" id="KW-0863">Zinc-finger</keyword>
<organism evidence="5 6">
    <name type="scientific">Saguinus oedipus</name>
    <name type="common">Cotton-top tamarin</name>
    <name type="synonym">Oedipomidas oedipus</name>
    <dbReference type="NCBI Taxonomy" id="9490"/>
    <lineage>
        <taxon>Eukaryota</taxon>
        <taxon>Metazoa</taxon>
        <taxon>Chordata</taxon>
        <taxon>Craniata</taxon>
        <taxon>Vertebrata</taxon>
        <taxon>Euteleostomi</taxon>
        <taxon>Mammalia</taxon>
        <taxon>Eutheria</taxon>
        <taxon>Euarchontoglires</taxon>
        <taxon>Primates</taxon>
        <taxon>Haplorrhini</taxon>
        <taxon>Platyrrhini</taxon>
        <taxon>Cebidae</taxon>
        <taxon>Callitrichinae</taxon>
        <taxon>Saguinus</taxon>
    </lineage>
</organism>
<comment type="caution">
    <text evidence="5">The sequence shown here is derived from an EMBL/GenBank/DDBJ whole genome shotgun (WGS) entry which is preliminary data.</text>
</comment>
<dbReference type="InterPro" id="IPR013083">
    <property type="entry name" value="Znf_RING/FYVE/PHD"/>
</dbReference>
<dbReference type="PANTHER" id="PTHR11224">
    <property type="entry name" value="MAKORIN-RELATED"/>
    <property type="match status" value="1"/>
</dbReference>
<evidence type="ECO:0000256" key="2">
    <source>
        <dbReference type="ARBA" id="ARBA00022771"/>
    </source>
</evidence>
<keyword evidence="1" id="KW-0479">Metal-binding</keyword>
<reference evidence="5 6" key="1">
    <citation type="submission" date="2023-05" db="EMBL/GenBank/DDBJ databases">
        <title>B98-5 Cell Line De Novo Hybrid Assembly: An Optical Mapping Approach.</title>
        <authorList>
            <person name="Kananen K."/>
            <person name="Auerbach J.A."/>
            <person name="Kautto E."/>
            <person name="Blachly J.S."/>
        </authorList>
    </citation>
    <scope>NUCLEOTIDE SEQUENCE [LARGE SCALE GENOMIC DNA]</scope>
    <source>
        <strain evidence="5">B95-8</strain>
        <tissue evidence="5">Cell line</tissue>
    </source>
</reference>
<evidence type="ECO:0000313" key="5">
    <source>
        <dbReference type="EMBL" id="KAK2119273.1"/>
    </source>
</evidence>
<evidence type="ECO:0000313" key="6">
    <source>
        <dbReference type="Proteomes" id="UP001266305"/>
    </source>
</evidence>
<dbReference type="InterPro" id="IPR018957">
    <property type="entry name" value="Znf_C3HC4_RING-type"/>
</dbReference>